<dbReference type="SMART" id="SM00052">
    <property type="entry name" value="EAL"/>
    <property type="match status" value="1"/>
</dbReference>
<feature type="transmembrane region" description="Helical" evidence="1">
    <location>
        <begin position="145"/>
        <end position="162"/>
    </location>
</feature>
<dbReference type="PANTHER" id="PTHR33121">
    <property type="entry name" value="CYCLIC DI-GMP PHOSPHODIESTERASE PDEF"/>
    <property type="match status" value="1"/>
</dbReference>
<dbReference type="PANTHER" id="PTHR33121:SF79">
    <property type="entry name" value="CYCLIC DI-GMP PHOSPHODIESTERASE PDED-RELATED"/>
    <property type="match status" value="1"/>
</dbReference>
<gene>
    <name evidence="4" type="ORF">ABVT11_10475</name>
</gene>
<dbReference type="EC" id="2.7.7.65" evidence="4"/>
<dbReference type="Pfam" id="PF00563">
    <property type="entry name" value="EAL"/>
    <property type="match status" value="1"/>
</dbReference>
<dbReference type="InterPro" id="IPR029787">
    <property type="entry name" value="Nucleotide_cyclase"/>
</dbReference>
<keyword evidence="4" id="KW-0808">Transferase</keyword>
<protein>
    <submittedName>
        <fullName evidence="4">Bifunctional diguanylate cyclase/phosphodiesterase</fullName>
        <ecNumber evidence="4">2.7.7.65</ecNumber>
        <ecNumber evidence="4">3.1.4.52</ecNumber>
    </submittedName>
</protein>
<dbReference type="SUPFAM" id="SSF141868">
    <property type="entry name" value="EAL domain-like"/>
    <property type="match status" value="1"/>
</dbReference>
<dbReference type="CDD" id="cd01949">
    <property type="entry name" value="GGDEF"/>
    <property type="match status" value="1"/>
</dbReference>
<dbReference type="InterPro" id="IPR043128">
    <property type="entry name" value="Rev_trsase/Diguanyl_cyclase"/>
</dbReference>
<dbReference type="SUPFAM" id="SSF55073">
    <property type="entry name" value="Nucleotide cyclase"/>
    <property type="match status" value="1"/>
</dbReference>
<feature type="transmembrane region" description="Helical" evidence="1">
    <location>
        <begin position="119"/>
        <end position="138"/>
    </location>
</feature>
<feature type="domain" description="GGDEF" evidence="3">
    <location>
        <begin position="264"/>
        <end position="395"/>
    </location>
</feature>
<dbReference type="EC" id="3.1.4.52" evidence="4"/>
<dbReference type="NCBIfam" id="TIGR00254">
    <property type="entry name" value="GGDEF"/>
    <property type="match status" value="1"/>
</dbReference>
<dbReference type="InterPro" id="IPR050706">
    <property type="entry name" value="Cyclic-di-GMP_PDE-like"/>
</dbReference>
<dbReference type="InterPro" id="IPR035919">
    <property type="entry name" value="EAL_sf"/>
</dbReference>
<feature type="domain" description="EAL" evidence="2">
    <location>
        <begin position="404"/>
        <end position="657"/>
    </location>
</feature>
<reference evidence="4 5" key="1">
    <citation type="submission" date="2024-07" db="EMBL/GenBank/DDBJ databases">
        <title>Uliginosibacterium paludis KCTC:42655.</title>
        <authorList>
            <person name="Kim M.K."/>
        </authorList>
    </citation>
    <scope>NUCLEOTIDE SEQUENCE [LARGE SCALE GENOMIC DNA]</scope>
    <source>
        <strain evidence="4 5">KCTC 42655</strain>
    </source>
</reference>
<dbReference type="InterPro" id="IPR001633">
    <property type="entry name" value="EAL_dom"/>
</dbReference>
<dbReference type="Pfam" id="PF00990">
    <property type="entry name" value="GGDEF"/>
    <property type="match status" value="1"/>
</dbReference>
<dbReference type="InterPro" id="IPR000160">
    <property type="entry name" value="GGDEF_dom"/>
</dbReference>
<dbReference type="CDD" id="cd01948">
    <property type="entry name" value="EAL"/>
    <property type="match status" value="1"/>
</dbReference>
<organism evidence="4 5">
    <name type="scientific">Uliginosibacterium paludis</name>
    <dbReference type="NCBI Taxonomy" id="1615952"/>
    <lineage>
        <taxon>Bacteria</taxon>
        <taxon>Pseudomonadati</taxon>
        <taxon>Pseudomonadota</taxon>
        <taxon>Betaproteobacteria</taxon>
        <taxon>Rhodocyclales</taxon>
        <taxon>Zoogloeaceae</taxon>
        <taxon>Uliginosibacterium</taxon>
    </lineage>
</organism>
<name>A0ABV2CQR0_9RHOO</name>
<dbReference type="Gene3D" id="3.30.70.270">
    <property type="match status" value="1"/>
</dbReference>
<feature type="transmembrane region" description="Helical" evidence="1">
    <location>
        <begin position="168"/>
        <end position="184"/>
    </location>
</feature>
<evidence type="ECO:0000313" key="5">
    <source>
        <dbReference type="Proteomes" id="UP001548590"/>
    </source>
</evidence>
<feature type="transmembrane region" description="Helical" evidence="1">
    <location>
        <begin position="89"/>
        <end position="113"/>
    </location>
</feature>
<feature type="transmembrane region" description="Helical" evidence="1">
    <location>
        <begin position="52"/>
        <end position="69"/>
    </location>
</feature>
<dbReference type="RefSeq" id="WP_345928432.1">
    <property type="nucleotide sequence ID" value="NZ_JBDIVF010000006.1"/>
</dbReference>
<keyword evidence="1" id="KW-0812">Transmembrane</keyword>
<accession>A0ABV2CQR0</accession>
<sequence>MKTGLEGAPITYTVQKELLRQAYRHQPGSIMVAIAAATGVSLLAHHAGLPSIWIWFAFMAIMSLIRMFAHLRFVRLGLMRCEDPVPDAWRIWIAVTQVASGVLWGLLAVVWSTQMHGEVRYATLIVLSALAGGATGVLAPLRTPARLFIGLVLLPPAVIFFLQPPTDPVLGFLAVVFFCVMIFAHHNNHLAMREALLLRAENSGLIDRLVRRTRESEALNHNLEEIVLARTSALEQMSQTDTLTGLPNRRWLLRELEARRGGEEPLVVMLLDLVRFKQINNRLGHEAGDIVLSAVAERIRVVLAPGQAVARWGGDEFVLLTFGADMGAKQLLQSIRKSLAVPIEVCGELQQIDIRAGVAVEGLHGDSGSELLGAADLALTELKRLGRGYFLFYRKELASRQRRRMDLAFDVLSAGDNNELRLAYQPVVSVKDGRVESLEALLRWSHPRFGNVPPEEFIPLVEESAAINTLGAWVLNRACSDAMRWQAGEGRLPGVAVNVSVIQLRDPLFVQRVADILSQTGLPPSRLDLEVTETVFEPDNAERISLSLAALSAMGIHIHVDDFGTGYSSLSRLHALPIDAIKIDRSFVAGLDTGATAIIEGAILIARRFGLTTIAEGVETLSQAAALHRLGVDRLQGYFICHPQAAARLMPVAPDWLELPGSLLVGAPQEN</sequence>
<comment type="caution">
    <text evidence="4">The sequence shown here is derived from an EMBL/GenBank/DDBJ whole genome shotgun (WGS) entry which is preliminary data.</text>
</comment>
<dbReference type="PROSITE" id="PS50883">
    <property type="entry name" value="EAL"/>
    <property type="match status" value="1"/>
</dbReference>
<keyword evidence="1" id="KW-0472">Membrane</keyword>
<dbReference type="SMART" id="SM00267">
    <property type="entry name" value="GGDEF"/>
    <property type="match status" value="1"/>
</dbReference>
<dbReference type="Proteomes" id="UP001548590">
    <property type="component" value="Unassembled WGS sequence"/>
</dbReference>
<keyword evidence="4" id="KW-0548">Nucleotidyltransferase</keyword>
<evidence type="ECO:0000259" key="2">
    <source>
        <dbReference type="PROSITE" id="PS50883"/>
    </source>
</evidence>
<keyword evidence="1" id="KW-1133">Transmembrane helix</keyword>
<evidence type="ECO:0000313" key="4">
    <source>
        <dbReference type="EMBL" id="MET1490250.1"/>
    </source>
</evidence>
<dbReference type="GO" id="GO:0071111">
    <property type="term" value="F:cyclic-guanylate-specific phosphodiesterase activity"/>
    <property type="evidence" value="ECO:0007669"/>
    <property type="project" value="UniProtKB-EC"/>
</dbReference>
<evidence type="ECO:0000256" key="1">
    <source>
        <dbReference type="SAM" id="Phobius"/>
    </source>
</evidence>
<proteinExistence type="predicted"/>
<dbReference type="GO" id="GO:0052621">
    <property type="term" value="F:diguanylate cyclase activity"/>
    <property type="evidence" value="ECO:0007669"/>
    <property type="project" value="UniProtKB-EC"/>
</dbReference>
<feature type="transmembrane region" description="Helical" evidence="1">
    <location>
        <begin position="28"/>
        <end position="46"/>
    </location>
</feature>
<evidence type="ECO:0000259" key="3">
    <source>
        <dbReference type="PROSITE" id="PS50887"/>
    </source>
</evidence>
<dbReference type="PROSITE" id="PS50887">
    <property type="entry name" value="GGDEF"/>
    <property type="match status" value="1"/>
</dbReference>
<keyword evidence="5" id="KW-1185">Reference proteome</keyword>
<dbReference type="EMBL" id="JBEWLZ010000005">
    <property type="protein sequence ID" value="MET1490250.1"/>
    <property type="molecule type" value="Genomic_DNA"/>
</dbReference>
<keyword evidence="4" id="KW-0378">Hydrolase</keyword>
<dbReference type="Gene3D" id="3.20.20.450">
    <property type="entry name" value="EAL domain"/>
    <property type="match status" value="1"/>
</dbReference>